<dbReference type="InterPro" id="IPR005950">
    <property type="entry name" value="ModA"/>
</dbReference>
<evidence type="ECO:0000256" key="4">
    <source>
        <dbReference type="SAM" id="SignalP"/>
    </source>
</evidence>
<dbReference type="Proteomes" id="UP001585080">
    <property type="component" value="Unassembled WGS sequence"/>
</dbReference>
<dbReference type="NCBIfam" id="TIGR01256">
    <property type="entry name" value="modA"/>
    <property type="match status" value="1"/>
</dbReference>
<dbReference type="PROSITE" id="PS51257">
    <property type="entry name" value="PROKAR_LIPOPROTEIN"/>
    <property type="match status" value="1"/>
</dbReference>
<evidence type="ECO:0000256" key="1">
    <source>
        <dbReference type="ARBA" id="ARBA00009175"/>
    </source>
</evidence>
<dbReference type="Gene3D" id="3.40.190.10">
    <property type="entry name" value="Periplasmic binding protein-like II"/>
    <property type="match status" value="2"/>
</dbReference>
<comment type="similarity">
    <text evidence="1">Belongs to the bacterial solute-binding protein ModA family.</text>
</comment>
<evidence type="ECO:0000313" key="5">
    <source>
        <dbReference type="EMBL" id="MFB8776011.1"/>
    </source>
</evidence>
<dbReference type="SUPFAM" id="SSF53850">
    <property type="entry name" value="Periplasmic binding protein-like II"/>
    <property type="match status" value="1"/>
</dbReference>
<dbReference type="InterPro" id="IPR050682">
    <property type="entry name" value="ModA/WtpA"/>
</dbReference>
<accession>A0ABV5EGW2</accession>
<name>A0ABV5EGW2_9ACTN</name>
<gene>
    <name evidence="5" type="primary">modA</name>
    <name evidence="5" type="ORF">VSS16_25270</name>
</gene>
<protein>
    <submittedName>
        <fullName evidence="5">Molybdate ABC transporter substrate-binding protein</fullName>
    </submittedName>
</protein>
<dbReference type="Pfam" id="PF13531">
    <property type="entry name" value="SBP_bac_11"/>
    <property type="match status" value="1"/>
</dbReference>
<evidence type="ECO:0000256" key="3">
    <source>
        <dbReference type="ARBA" id="ARBA00022729"/>
    </source>
</evidence>
<dbReference type="RefSeq" id="WP_376734582.1">
    <property type="nucleotide sequence ID" value="NZ_JAYMRP010000026.1"/>
</dbReference>
<proteinExistence type="inferred from homology"/>
<reference evidence="5 6" key="1">
    <citation type="submission" date="2024-01" db="EMBL/GenBank/DDBJ databases">
        <title>Genome mining of biosynthetic gene clusters to explore secondary metabolites of Streptomyces sp.</title>
        <authorList>
            <person name="Baig A."/>
            <person name="Ajitkumar Shintre N."/>
            <person name="Kumar H."/>
            <person name="Anbarasu A."/>
            <person name="Ramaiah S."/>
        </authorList>
    </citation>
    <scope>NUCLEOTIDE SEQUENCE [LARGE SCALE GENOMIC DNA]</scope>
    <source>
        <strain evidence="5 6">A57</strain>
    </source>
</reference>
<feature type="signal peptide" evidence="4">
    <location>
        <begin position="1"/>
        <end position="30"/>
    </location>
</feature>
<feature type="chain" id="PRO_5045729616" evidence="4">
    <location>
        <begin position="31"/>
        <end position="274"/>
    </location>
</feature>
<dbReference type="EMBL" id="JAYMRP010000026">
    <property type="protein sequence ID" value="MFB8776011.1"/>
    <property type="molecule type" value="Genomic_DNA"/>
</dbReference>
<dbReference type="PANTHER" id="PTHR30632:SF0">
    <property type="entry name" value="SULFATE-BINDING PROTEIN"/>
    <property type="match status" value="1"/>
</dbReference>
<organism evidence="5 6">
    <name type="scientific">Streptomyces broussonetiae</name>
    <dbReference type="NCBI Taxonomy" id="2686304"/>
    <lineage>
        <taxon>Bacteria</taxon>
        <taxon>Bacillati</taxon>
        <taxon>Actinomycetota</taxon>
        <taxon>Actinomycetes</taxon>
        <taxon>Kitasatosporales</taxon>
        <taxon>Streptomycetaceae</taxon>
        <taxon>Streptomyces</taxon>
    </lineage>
</organism>
<keyword evidence="2" id="KW-0479">Metal-binding</keyword>
<keyword evidence="6" id="KW-1185">Reference proteome</keyword>
<comment type="caution">
    <text evidence="5">The sequence shown here is derived from an EMBL/GenBank/DDBJ whole genome shotgun (WGS) entry which is preliminary data.</text>
</comment>
<dbReference type="PANTHER" id="PTHR30632">
    <property type="entry name" value="MOLYBDATE-BINDING PERIPLASMIC PROTEIN"/>
    <property type="match status" value="1"/>
</dbReference>
<sequence length="274" mass="28373">MTHRPARRTRLPRRTLAARTLGVSALLLLAACTAPPPLDSGFVPQTTVRVSGPVTVFAADSLREPFGKLSAEFEKRNPGAEVTFRYGDGAGLATSITGGAPADAFAATGPGTMETLTDQDLTAGPPATFVRNEIQIATLPGNPQGIVSLADLARPGVKVALCDETAPCGAAAQRILTPNGVTVAQPTYAPDGESALAEVQRREADAALVHRTDIRASGGTVVGLTFPESAPAIDNLPIARLKHAPHAEAAQAFVDFVRSPDGRKILTDAGYLAP</sequence>
<evidence type="ECO:0000256" key="2">
    <source>
        <dbReference type="ARBA" id="ARBA00022723"/>
    </source>
</evidence>
<keyword evidence="3 4" id="KW-0732">Signal</keyword>
<evidence type="ECO:0000313" key="6">
    <source>
        <dbReference type="Proteomes" id="UP001585080"/>
    </source>
</evidence>
<dbReference type="PIRSF" id="PIRSF004846">
    <property type="entry name" value="ModA"/>
    <property type="match status" value="1"/>
</dbReference>